<name>A0A2N1PQZ7_9BACT</name>
<keyword evidence="1" id="KW-0472">Membrane</keyword>
<dbReference type="EMBL" id="PGXC01000004">
    <property type="protein sequence ID" value="PKK90754.1"/>
    <property type="molecule type" value="Genomic_DNA"/>
</dbReference>
<keyword evidence="1" id="KW-1133">Transmembrane helix</keyword>
<dbReference type="Proteomes" id="UP000233256">
    <property type="component" value="Unassembled WGS sequence"/>
</dbReference>
<sequence>MNPPFSSEKPRFQIWIQFKHPVKPEMKKKQFKSSMLSLVLIFCSTLESLFLISGFLIATLISGSIEASLTDLE</sequence>
<dbReference type="AlphaFoldDB" id="A0A2N1PQZ7"/>
<accession>A0A2N1PQZ7</accession>
<evidence type="ECO:0000313" key="3">
    <source>
        <dbReference type="Proteomes" id="UP000233256"/>
    </source>
</evidence>
<evidence type="ECO:0000313" key="2">
    <source>
        <dbReference type="EMBL" id="PKK90754.1"/>
    </source>
</evidence>
<comment type="caution">
    <text evidence="2">The sequence shown here is derived from an EMBL/GenBank/DDBJ whole genome shotgun (WGS) entry which is preliminary data.</text>
</comment>
<feature type="transmembrane region" description="Helical" evidence="1">
    <location>
        <begin position="36"/>
        <end position="61"/>
    </location>
</feature>
<organism evidence="2 3">
    <name type="scientific">Candidatus Wallbacteria bacterium HGW-Wallbacteria-1</name>
    <dbReference type="NCBI Taxonomy" id="2013854"/>
    <lineage>
        <taxon>Bacteria</taxon>
        <taxon>Candidatus Walliibacteriota</taxon>
    </lineage>
</organism>
<keyword evidence="1" id="KW-0812">Transmembrane</keyword>
<evidence type="ECO:0000256" key="1">
    <source>
        <dbReference type="SAM" id="Phobius"/>
    </source>
</evidence>
<reference evidence="2 3" key="1">
    <citation type="journal article" date="2017" name="ISME J.">
        <title>Potential for microbial H2 and metal transformations associated with novel bacteria and archaea in deep terrestrial subsurface sediments.</title>
        <authorList>
            <person name="Hernsdorf A.W."/>
            <person name="Amano Y."/>
            <person name="Miyakawa K."/>
            <person name="Ise K."/>
            <person name="Suzuki Y."/>
            <person name="Anantharaman K."/>
            <person name="Probst A."/>
            <person name="Burstein D."/>
            <person name="Thomas B.C."/>
            <person name="Banfield J.F."/>
        </authorList>
    </citation>
    <scope>NUCLEOTIDE SEQUENCE [LARGE SCALE GENOMIC DNA]</scope>
    <source>
        <strain evidence="2">HGW-Wallbacteria-1</strain>
    </source>
</reference>
<protein>
    <submittedName>
        <fullName evidence="2">Uncharacterized protein</fullName>
    </submittedName>
</protein>
<proteinExistence type="predicted"/>
<gene>
    <name evidence="2" type="ORF">CVV64_07700</name>
</gene>